<dbReference type="GO" id="GO:0032267">
    <property type="term" value="F:tRNA(Ile)-lysidine synthase activity"/>
    <property type="evidence" value="ECO:0007669"/>
    <property type="project" value="UniProtKB-EC"/>
</dbReference>
<dbReference type="AlphaFoldDB" id="A0A368C7S0"/>
<dbReference type="EMBL" id="QOPI01000001">
    <property type="protein sequence ID" value="RCL45638.1"/>
    <property type="molecule type" value="Genomic_DNA"/>
</dbReference>
<dbReference type="NCBIfam" id="TIGR02432">
    <property type="entry name" value="lysidine_TilS_N"/>
    <property type="match status" value="1"/>
</dbReference>
<dbReference type="GO" id="GO:0006400">
    <property type="term" value="P:tRNA modification"/>
    <property type="evidence" value="ECO:0007669"/>
    <property type="project" value="UniProtKB-UniRule"/>
</dbReference>
<evidence type="ECO:0000313" key="8">
    <source>
        <dbReference type="EMBL" id="RCL45638.1"/>
    </source>
</evidence>
<name>A0A368C7S0_9GAMM</name>
<dbReference type="InterPro" id="IPR014729">
    <property type="entry name" value="Rossmann-like_a/b/a_fold"/>
</dbReference>
<evidence type="ECO:0000256" key="3">
    <source>
        <dbReference type="ARBA" id="ARBA00022741"/>
    </source>
</evidence>
<evidence type="ECO:0000256" key="1">
    <source>
        <dbReference type="ARBA" id="ARBA00022598"/>
    </source>
</evidence>
<evidence type="ECO:0000256" key="6">
    <source>
        <dbReference type="HAMAP-Rule" id="MF_01161"/>
    </source>
</evidence>
<reference evidence="8 9" key="1">
    <citation type="journal article" date="2018" name="Microbiome">
        <title>Fine metagenomic profile of the Mediterranean stratified and mixed water columns revealed by assembly and recruitment.</title>
        <authorList>
            <person name="Haro-Moreno J.M."/>
            <person name="Lopez-Perez M."/>
            <person name="De La Torre J.R."/>
            <person name="Picazo A."/>
            <person name="Camacho A."/>
            <person name="Rodriguez-Valera F."/>
        </authorList>
    </citation>
    <scope>NUCLEOTIDE SEQUENCE [LARGE SCALE GENOMIC DNA]</scope>
    <source>
        <strain evidence="8">MED-G78</strain>
    </source>
</reference>
<sequence>MNLNVIGNYINDYKSIYVAYSGGIDSTALLYACFLLKEESKIKKLTAIHINHNLSKNAKLWESHCYNICNELDIKLIVKNIKIKTSKDGLESAARKARYDIFSNLIKKDELLLVAHHADDVAETILFRLFRGTGIDGLEGPKKKRSIGRGTLIRPLLQFTKKELLEFIDIHKVNYIEDESNKESNQDRNFIRNEIMPLINQRWNNFEKRIQSTSDFIKDRQEIFNLLFLEKYGSLVSNNSIPLDIFKGLDSVEAKELIRFVIHKNNIASPSKKVLNEIMKTFYDSNPSESSIVKWSRADKEQSGGKVIYNSDFIVIKDIEYSGMITICKS</sequence>
<protein>
    <recommendedName>
        <fullName evidence="6">tRNA(Ile)-lysidine synthase</fullName>
        <ecNumber evidence="6">6.3.4.19</ecNumber>
    </recommendedName>
    <alternativeName>
        <fullName evidence="6">tRNA(Ile)-2-lysyl-cytidine synthase</fullName>
    </alternativeName>
    <alternativeName>
        <fullName evidence="6">tRNA(Ile)-lysidine synthetase</fullName>
    </alternativeName>
</protein>
<dbReference type="PANTHER" id="PTHR43033:SF1">
    <property type="entry name" value="TRNA(ILE)-LYSIDINE SYNTHASE-RELATED"/>
    <property type="match status" value="1"/>
</dbReference>
<dbReference type="PANTHER" id="PTHR43033">
    <property type="entry name" value="TRNA(ILE)-LYSIDINE SYNTHASE-RELATED"/>
    <property type="match status" value="1"/>
</dbReference>
<dbReference type="GO" id="GO:0005737">
    <property type="term" value="C:cytoplasm"/>
    <property type="evidence" value="ECO:0007669"/>
    <property type="project" value="UniProtKB-SubCell"/>
</dbReference>
<keyword evidence="3 6" id="KW-0547">Nucleotide-binding</keyword>
<comment type="catalytic activity">
    <reaction evidence="5 6">
        <text>cytidine(34) in tRNA(Ile2) + L-lysine + ATP = lysidine(34) in tRNA(Ile2) + AMP + diphosphate + H(+)</text>
        <dbReference type="Rhea" id="RHEA:43744"/>
        <dbReference type="Rhea" id="RHEA-COMP:10625"/>
        <dbReference type="Rhea" id="RHEA-COMP:10670"/>
        <dbReference type="ChEBI" id="CHEBI:15378"/>
        <dbReference type="ChEBI" id="CHEBI:30616"/>
        <dbReference type="ChEBI" id="CHEBI:32551"/>
        <dbReference type="ChEBI" id="CHEBI:33019"/>
        <dbReference type="ChEBI" id="CHEBI:82748"/>
        <dbReference type="ChEBI" id="CHEBI:83665"/>
        <dbReference type="ChEBI" id="CHEBI:456215"/>
        <dbReference type="EC" id="6.3.4.19"/>
    </reaction>
</comment>
<feature type="binding site" evidence="6">
    <location>
        <begin position="21"/>
        <end position="26"/>
    </location>
    <ligand>
        <name>ATP</name>
        <dbReference type="ChEBI" id="CHEBI:30616"/>
    </ligand>
</feature>
<keyword evidence="1 6" id="KW-0436">Ligase</keyword>
<dbReference type="InterPro" id="IPR011063">
    <property type="entry name" value="TilS/TtcA_N"/>
</dbReference>
<feature type="domain" description="tRNA(Ile)-lysidine/2-thiocytidine synthase N-terminal" evidence="7">
    <location>
        <begin position="16"/>
        <end position="194"/>
    </location>
</feature>
<keyword evidence="4 6" id="KW-0067">ATP-binding</keyword>
<accession>A0A368C7S0</accession>
<comment type="subcellular location">
    <subcellularLocation>
        <location evidence="6">Cytoplasm</location>
    </subcellularLocation>
</comment>
<comment type="similarity">
    <text evidence="6">Belongs to the tRNA(Ile)-lysidine synthase family.</text>
</comment>
<dbReference type="InterPro" id="IPR012094">
    <property type="entry name" value="tRNA_Ile_lys_synt"/>
</dbReference>
<dbReference type="Proteomes" id="UP000252915">
    <property type="component" value="Unassembled WGS sequence"/>
</dbReference>
<evidence type="ECO:0000256" key="2">
    <source>
        <dbReference type="ARBA" id="ARBA00022694"/>
    </source>
</evidence>
<evidence type="ECO:0000256" key="4">
    <source>
        <dbReference type="ARBA" id="ARBA00022840"/>
    </source>
</evidence>
<comment type="domain">
    <text evidence="6">The N-terminal region contains the highly conserved SGGXDS motif, predicted to be a P-loop motif involved in ATP binding.</text>
</comment>
<dbReference type="Gene3D" id="3.40.50.620">
    <property type="entry name" value="HUPs"/>
    <property type="match status" value="1"/>
</dbReference>
<dbReference type="Pfam" id="PF01171">
    <property type="entry name" value="ATP_bind_3"/>
    <property type="match status" value="1"/>
</dbReference>
<comment type="function">
    <text evidence="6">Ligates lysine onto the cytidine present at position 34 of the AUA codon-specific tRNA(Ile) that contains the anticodon CAU, in an ATP-dependent manner. Cytidine is converted to lysidine, thus changing the amino acid specificity of the tRNA from methionine to isoleucine.</text>
</comment>
<proteinExistence type="inferred from homology"/>
<dbReference type="Gene3D" id="1.20.59.20">
    <property type="match status" value="1"/>
</dbReference>
<keyword evidence="2 6" id="KW-0819">tRNA processing</keyword>
<dbReference type="CDD" id="cd01992">
    <property type="entry name" value="TilS_N"/>
    <property type="match status" value="1"/>
</dbReference>
<evidence type="ECO:0000313" key="9">
    <source>
        <dbReference type="Proteomes" id="UP000252915"/>
    </source>
</evidence>
<comment type="caution">
    <text evidence="8">The sequence shown here is derived from an EMBL/GenBank/DDBJ whole genome shotgun (WGS) entry which is preliminary data.</text>
</comment>
<dbReference type="InterPro" id="IPR012795">
    <property type="entry name" value="tRNA_Ile_lys_synt_N"/>
</dbReference>
<evidence type="ECO:0000256" key="5">
    <source>
        <dbReference type="ARBA" id="ARBA00048539"/>
    </source>
</evidence>
<gene>
    <name evidence="6 8" type="primary">tilS</name>
    <name evidence="8" type="ORF">DBW92_00035</name>
</gene>
<organism evidence="8 9">
    <name type="scientific">SAR86 cluster bacterium</name>
    <dbReference type="NCBI Taxonomy" id="2030880"/>
    <lineage>
        <taxon>Bacteria</taxon>
        <taxon>Pseudomonadati</taxon>
        <taxon>Pseudomonadota</taxon>
        <taxon>Gammaproteobacteria</taxon>
        <taxon>SAR86 cluster</taxon>
    </lineage>
</organism>
<dbReference type="SUPFAM" id="SSF52402">
    <property type="entry name" value="Adenine nucleotide alpha hydrolases-like"/>
    <property type="match status" value="1"/>
</dbReference>
<keyword evidence="6" id="KW-0963">Cytoplasm</keyword>
<dbReference type="GO" id="GO:0005524">
    <property type="term" value="F:ATP binding"/>
    <property type="evidence" value="ECO:0007669"/>
    <property type="project" value="UniProtKB-UniRule"/>
</dbReference>
<dbReference type="EC" id="6.3.4.19" evidence="6"/>
<dbReference type="HAMAP" id="MF_01161">
    <property type="entry name" value="tRNA_Ile_lys_synt"/>
    <property type="match status" value="1"/>
</dbReference>
<evidence type="ECO:0000259" key="7">
    <source>
        <dbReference type="Pfam" id="PF01171"/>
    </source>
</evidence>